<accession>A0A9Q8SJE6</accession>
<proteinExistence type="predicted"/>
<dbReference type="GeneID" id="73337759"/>
<reference evidence="3" key="1">
    <citation type="journal article" date="2021" name="Mol. Plant Microbe Interact.">
        <title>Complete Genome Sequence of the Plant-Pathogenic Fungus Colletotrichum lupini.</title>
        <authorList>
            <person name="Baroncelli R."/>
            <person name="Pensec F."/>
            <person name="Da Lio D."/>
            <person name="Boufleur T."/>
            <person name="Vicente I."/>
            <person name="Sarrocco S."/>
            <person name="Picot A."/>
            <person name="Baraldi E."/>
            <person name="Sukno S."/>
            <person name="Thon M."/>
            <person name="Le Floch G."/>
        </authorList>
    </citation>
    <scope>NUCLEOTIDE SEQUENCE</scope>
    <source>
        <strain evidence="3">IMI 504893</strain>
    </source>
</reference>
<gene>
    <name evidence="3" type="ORF">CLUP02_03732</name>
</gene>
<evidence type="ECO:0008006" key="5">
    <source>
        <dbReference type="Google" id="ProtNLM"/>
    </source>
</evidence>
<evidence type="ECO:0000313" key="4">
    <source>
        <dbReference type="Proteomes" id="UP000830671"/>
    </source>
</evidence>
<sequence length="489" mass="55253">MGRRCFLPFLLASVSVQVVSFHAARSSQVDSKRRAGLNHPRAEAGTADTLSKTTSPRNMALVWNRSEECKYRYMSDTSMFHSRLQPRKGYLNVPPCPGNIPTQAAAPTYRYFVPIAEAEGRAEERRGTDRHTILSFHATIARQGCKCSVRLWIKTSRRLFSGHYLHSTPLIGARFFRFSTPTRLFLIIEHPSNRFLLVVVCHCIPWHEADRLSSTTQGPRIWLISILKRPEAAASRKRGQHISPRCLCVACPIPVDSVFHMVRRFFPCGNGDKLSQWLLLAPPQYSSRGGCQYATSSTSTIIPHLPGTQFYGICLTVLYSSPDVAPLRLYHSLRPITTTLVAGRFLLTGKLHLHSHCLDQHIAHQPDFHLADVARVYSFPPSPLNVYLMTTRLRGRVETPALLRFNHTHHTPRRRRDTHPRPLPVVYLHGHGKHPPSLCLQSFYICTLRPTAAHTTFILPFVLQALPLARSDFPVLSGSFAITLNWSTE</sequence>
<keyword evidence="2" id="KW-0732">Signal</keyword>
<dbReference type="KEGG" id="clup:CLUP02_03732"/>
<evidence type="ECO:0000256" key="2">
    <source>
        <dbReference type="SAM" id="SignalP"/>
    </source>
</evidence>
<dbReference type="Proteomes" id="UP000830671">
    <property type="component" value="Chromosome 2"/>
</dbReference>
<keyword evidence="4" id="KW-1185">Reference proteome</keyword>
<dbReference type="AlphaFoldDB" id="A0A9Q8SJE6"/>
<protein>
    <recommendedName>
        <fullName evidence="5">Secreted protein</fullName>
    </recommendedName>
</protein>
<name>A0A9Q8SJE6_9PEZI</name>
<feature type="chain" id="PRO_5040462873" description="Secreted protein" evidence="2">
    <location>
        <begin position="27"/>
        <end position="489"/>
    </location>
</feature>
<feature type="signal peptide" evidence="2">
    <location>
        <begin position="1"/>
        <end position="26"/>
    </location>
</feature>
<feature type="region of interest" description="Disordered" evidence="1">
    <location>
        <begin position="29"/>
        <end position="52"/>
    </location>
</feature>
<dbReference type="EMBL" id="CP019474">
    <property type="protein sequence ID" value="UQC78255.1"/>
    <property type="molecule type" value="Genomic_DNA"/>
</dbReference>
<dbReference type="RefSeq" id="XP_049139892.1">
    <property type="nucleotide sequence ID" value="XM_049282749.1"/>
</dbReference>
<organism evidence="3 4">
    <name type="scientific">Colletotrichum lupini</name>
    <dbReference type="NCBI Taxonomy" id="145971"/>
    <lineage>
        <taxon>Eukaryota</taxon>
        <taxon>Fungi</taxon>
        <taxon>Dikarya</taxon>
        <taxon>Ascomycota</taxon>
        <taxon>Pezizomycotina</taxon>
        <taxon>Sordariomycetes</taxon>
        <taxon>Hypocreomycetidae</taxon>
        <taxon>Glomerellales</taxon>
        <taxon>Glomerellaceae</taxon>
        <taxon>Colletotrichum</taxon>
        <taxon>Colletotrichum acutatum species complex</taxon>
    </lineage>
</organism>
<evidence type="ECO:0000313" key="3">
    <source>
        <dbReference type="EMBL" id="UQC78255.1"/>
    </source>
</evidence>
<evidence type="ECO:0000256" key="1">
    <source>
        <dbReference type="SAM" id="MobiDB-lite"/>
    </source>
</evidence>